<dbReference type="Proteomes" id="UP000856143">
    <property type="component" value="Unassembled WGS sequence"/>
</dbReference>
<protein>
    <recommendedName>
        <fullName evidence="1">DNA circulation N-terminal domain-containing protein</fullName>
    </recommendedName>
</protein>
<gene>
    <name evidence="2" type="ORF">I8Y21_003892</name>
</gene>
<feature type="domain" description="DNA circulation N-terminal" evidence="1">
    <location>
        <begin position="25"/>
        <end position="118"/>
    </location>
</feature>
<sequence length="468" mass="50654">MTLVQNAINTLTGVKDSGWSWTEHVRAASFRGVPFAVLNASAAFGRRQARHEYPYRDKPWIEDMGRSTRRLIQRGFLVQDSRIYRAPDVMAQRDNLIAACESGEPGTLVHPTLGEMTVCVSDGGLRIEEGVNAGRMFPFTLTVTETGLKVFAVTGAAASGGQVNQSWLAATTVTVARFISRVTGEVRSVTQAVRTLQNTARFWQSMVINGVDQVTSLSNALDNTFGSLRYGRYCSGLVGGTVSGATGRVTEQAAMHDDATLIRQQMAQGVTGRAAIQQSAGKLMQIHSVEDFAAGVTQILSDIVSTTGSAQEKVTVLGELAAYQDTRFYPVRMDADVAAQARALIVITSASAMTRAAMDITPVSQEEAQRIQKRVCDVLDEAMIQAGDQFDDDVYSALLTLYSDFIDGFSLKGTALSNLVQYRFPCPLPALTLAARLYQDAGRTDELIQSVQPLHPAFMPVSFKALSA</sequence>
<dbReference type="Pfam" id="PF07157">
    <property type="entry name" value="DNA_circ_N"/>
    <property type="match status" value="1"/>
</dbReference>
<proteinExistence type="predicted"/>
<dbReference type="PANTHER" id="PTHR37829">
    <property type="entry name" value="PHAGE-LIKE ELEMENT PBSX PROTEIN XKDT"/>
    <property type="match status" value="1"/>
</dbReference>
<dbReference type="InterPro" id="IPR009826">
    <property type="entry name" value="DNA_circ_N"/>
</dbReference>
<reference evidence="2" key="2">
    <citation type="submission" date="2020-11" db="EMBL/GenBank/DDBJ databases">
        <authorList>
            <consortium name="NCBI Pathogen Detection Project"/>
        </authorList>
    </citation>
    <scope>NUCLEOTIDE SEQUENCE</scope>
    <source>
        <strain evidence="2">R404</strain>
    </source>
</reference>
<dbReference type="EMBL" id="DACSEO010000054">
    <property type="protein sequence ID" value="HAT1683168.1"/>
    <property type="molecule type" value="Genomic_DNA"/>
</dbReference>
<name>A0AAN5LBS7_KLEOX</name>
<comment type="caution">
    <text evidence="2">The sequence shown here is derived from an EMBL/GenBank/DDBJ whole genome shotgun (WGS) entry which is preliminary data.</text>
</comment>
<evidence type="ECO:0000259" key="1">
    <source>
        <dbReference type="Pfam" id="PF07157"/>
    </source>
</evidence>
<evidence type="ECO:0000313" key="3">
    <source>
        <dbReference type="Proteomes" id="UP000856143"/>
    </source>
</evidence>
<dbReference type="AlphaFoldDB" id="A0AAN5LBS7"/>
<accession>A0AAN5LBS7</accession>
<reference evidence="2" key="1">
    <citation type="journal article" date="2018" name="Genome Biol.">
        <title>SKESA: strategic k-mer extension for scrupulous assemblies.</title>
        <authorList>
            <person name="Souvorov A."/>
            <person name="Agarwala R."/>
            <person name="Lipman D.J."/>
        </authorList>
    </citation>
    <scope>NUCLEOTIDE SEQUENCE</scope>
    <source>
        <strain evidence="2">R404</strain>
    </source>
</reference>
<evidence type="ECO:0000313" key="2">
    <source>
        <dbReference type="EMBL" id="HAT1683168.1"/>
    </source>
</evidence>
<dbReference type="InterPro" id="IPR052399">
    <property type="entry name" value="Phage_Baseplate_Assmbl_Protein"/>
</dbReference>
<dbReference type="PANTHER" id="PTHR37829:SF3">
    <property type="entry name" value="PROTEIN JAYE-RELATED"/>
    <property type="match status" value="1"/>
</dbReference>
<organism evidence="2 3">
    <name type="scientific">Klebsiella oxytoca</name>
    <dbReference type="NCBI Taxonomy" id="571"/>
    <lineage>
        <taxon>Bacteria</taxon>
        <taxon>Pseudomonadati</taxon>
        <taxon>Pseudomonadota</taxon>
        <taxon>Gammaproteobacteria</taxon>
        <taxon>Enterobacterales</taxon>
        <taxon>Enterobacteriaceae</taxon>
        <taxon>Klebsiella/Raoultella group</taxon>
        <taxon>Klebsiella</taxon>
    </lineage>
</organism>